<dbReference type="Proteomes" id="UP001397290">
    <property type="component" value="Unassembled WGS sequence"/>
</dbReference>
<dbReference type="PROSITE" id="PS50011">
    <property type="entry name" value="PROTEIN_KINASE_DOM"/>
    <property type="match status" value="1"/>
</dbReference>
<dbReference type="Gene3D" id="1.10.510.10">
    <property type="entry name" value="Transferase(Phosphotransferase) domain 1"/>
    <property type="match status" value="1"/>
</dbReference>
<dbReference type="GO" id="GO:0005634">
    <property type="term" value="C:nucleus"/>
    <property type="evidence" value="ECO:0007669"/>
    <property type="project" value="TreeGrafter"/>
</dbReference>
<dbReference type="GO" id="GO:0005524">
    <property type="term" value="F:ATP binding"/>
    <property type="evidence" value="ECO:0007669"/>
    <property type="project" value="UniProtKB-UniRule"/>
</dbReference>
<dbReference type="InterPro" id="IPR011009">
    <property type="entry name" value="Kinase-like_dom_sf"/>
</dbReference>
<gene>
    <name evidence="3" type="ORF">G3M48_008372</name>
</gene>
<dbReference type="PANTHER" id="PTHR44167">
    <property type="entry name" value="OVARIAN-SPECIFIC SERINE/THREONINE-PROTEIN KINASE LOK-RELATED"/>
    <property type="match status" value="1"/>
</dbReference>
<dbReference type="CDD" id="cd00180">
    <property type="entry name" value="PKc"/>
    <property type="match status" value="1"/>
</dbReference>
<evidence type="ECO:0000256" key="1">
    <source>
        <dbReference type="PROSITE-ProRule" id="PRU10141"/>
    </source>
</evidence>
<dbReference type="PANTHER" id="PTHR44167:SF24">
    <property type="entry name" value="SERINE_THREONINE-PROTEIN KINASE CHK2"/>
    <property type="match status" value="1"/>
</dbReference>
<proteinExistence type="predicted"/>
<dbReference type="EMBL" id="JAAHCF010000628">
    <property type="protein sequence ID" value="KAK8142702.1"/>
    <property type="molecule type" value="Genomic_DNA"/>
</dbReference>
<sequence length="618" mass="69950">MDLTHRLFSLRPKNKAAEVIRKQNLDIASDMMMEVALDFGHFQSKTTDKNNGCIATIGCHPDADIAIPGDGTTVFDLRLEFWVLDNAYVKFVDKSSNVSCRVYGGENGDRNFLCVNCRQALSSDRLCRIEFQIGESEWADFDIIWQYRPSLASALEARRNAVLPRRQPQYAVATRSTAIARYSWSSRPLGSGKFGVVYRVKDQATNQLYAVKVQPGSNEVRREIETLKNIRRHPNVVRFHGTNCSYGYECFKYELNKGPPGVHIFMDLMEGSLHDMVYTKMRPMQLNDHALAIQVYHDVLKGLDYIHSKGFIHRDLKPANILWTLRDGQPSFCIADFGVSNAQSLAKSLCGTPMFLAPEYEFRCPQTPAVDLWALLITIFWTANFYGFRDITWKSNEQRLLWVAELAQRRWNDLGRVQELVVLDPKDRATASQMLVKVFDGNGLTTKRSDVPELPTVCAPEIKRPREGMPIEEMTPGNHIFTRLAEWPDNKGNAQVVNEQFGSGGGIIAAPVRRTRKPGGKGSIDCPRRPVAIAGQPLVTMQRAPETKRLVIRKAVAVAGQHRVTKQRAPATKRLGIRKKFARGIRSQAKRRSTAGAWFRHFTADPWVLSRFASPERR</sequence>
<dbReference type="SMART" id="SM00220">
    <property type="entry name" value="S_TKc"/>
    <property type="match status" value="1"/>
</dbReference>
<dbReference type="AlphaFoldDB" id="A0AAW0RKH9"/>
<feature type="domain" description="Protein kinase" evidence="2">
    <location>
        <begin position="183"/>
        <end position="440"/>
    </location>
</feature>
<dbReference type="PROSITE" id="PS00107">
    <property type="entry name" value="PROTEIN_KINASE_ATP"/>
    <property type="match status" value="1"/>
</dbReference>
<dbReference type="InterPro" id="IPR000719">
    <property type="entry name" value="Prot_kinase_dom"/>
</dbReference>
<feature type="binding site" evidence="1">
    <location>
        <position position="212"/>
    </location>
    <ligand>
        <name>ATP</name>
        <dbReference type="ChEBI" id="CHEBI:30616"/>
    </ligand>
</feature>
<dbReference type="SUPFAM" id="SSF56112">
    <property type="entry name" value="Protein kinase-like (PK-like)"/>
    <property type="match status" value="1"/>
</dbReference>
<comment type="caution">
    <text evidence="3">The sequence shown here is derived from an EMBL/GenBank/DDBJ whole genome shotgun (WGS) entry which is preliminary data.</text>
</comment>
<dbReference type="InterPro" id="IPR017441">
    <property type="entry name" value="Protein_kinase_ATP_BS"/>
</dbReference>
<dbReference type="GO" id="GO:0005737">
    <property type="term" value="C:cytoplasm"/>
    <property type="evidence" value="ECO:0007669"/>
    <property type="project" value="TreeGrafter"/>
</dbReference>
<evidence type="ECO:0000313" key="4">
    <source>
        <dbReference type="Proteomes" id="UP001397290"/>
    </source>
</evidence>
<organism evidence="3 4">
    <name type="scientific">Beauveria asiatica</name>
    <dbReference type="NCBI Taxonomy" id="1069075"/>
    <lineage>
        <taxon>Eukaryota</taxon>
        <taxon>Fungi</taxon>
        <taxon>Dikarya</taxon>
        <taxon>Ascomycota</taxon>
        <taxon>Pezizomycotina</taxon>
        <taxon>Sordariomycetes</taxon>
        <taxon>Hypocreomycetidae</taxon>
        <taxon>Hypocreales</taxon>
        <taxon>Cordycipitaceae</taxon>
        <taxon>Beauveria</taxon>
    </lineage>
</organism>
<evidence type="ECO:0000313" key="3">
    <source>
        <dbReference type="EMBL" id="KAK8142702.1"/>
    </source>
</evidence>
<dbReference type="GO" id="GO:0004674">
    <property type="term" value="F:protein serine/threonine kinase activity"/>
    <property type="evidence" value="ECO:0007669"/>
    <property type="project" value="TreeGrafter"/>
</dbReference>
<dbReference type="GO" id="GO:0044773">
    <property type="term" value="P:mitotic DNA damage checkpoint signaling"/>
    <property type="evidence" value="ECO:0007669"/>
    <property type="project" value="TreeGrafter"/>
</dbReference>
<keyword evidence="4" id="KW-1185">Reference proteome</keyword>
<protein>
    <recommendedName>
        <fullName evidence="2">Protein kinase domain-containing protein</fullName>
    </recommendedName>
</protein>
<reference evidence="3 4" key="1">
    <citation type="submission" date="2020-02" db="EMBL/GenBank/DDBJ databases">
        <title>Comparative genomics of the hypocrealean fungal genus Beauvera.</title>
        <authorList>
            <person name="Showalter D.N."/>
            <person name="Bushley K.E."/>
            <person name="Rehner S.A."/>
        </authorList>
    </citation>
    <scope>NUCLEOTIDE SEQUENCE [LARGE SCALE GENOMIC DNA]</scope>
    <source>
        <strain evidence="3 4">ARSEF4384</strain>
    </source>
</reference>
<keyword evidence="1" id="KW-0547">Nucleotide-binding</keyword>
<evidence type="ECO:0000259" key="2">
    <source>
        <dbReference type="PROSITE" id="PS50011"/>
    </source>
</evidence>
<dbReference type="Pfam" id="PF00069">
    <property type="entry name" value="Pkinase"/>
    <property type="match status" value="1"/>
</dbReference>
<keyword evidence="1" id="KW-0067">ATP-binding</keyword>
<name>A0AAW0RKH9_9HYPO</name>
<accession>A0AAW0RKH9</accession>